<protein>
    <submittedName>
        <fullName evidence="2">Uncharacterized protein</fullName>
    </submittedName>
</protein>
<dbReference type="AlphaFoldDB" id="A0AAV1JDG4"/>
<comment type="caution">
    <text evidence="2">The sequence shown here is derived from an EMBL/GenBank/DDBJ whole genome shotgun (WGS) entry which is preliminary data.</text>
</comment>
<accession>A0AAV1JDG4</accession>
<dbReference type="InterPro" id="IPR038765">
    <property type="entry name" value="Papain-like_cys_pep_sf"/>
</dbReference>
<feature type="compositionally biased region" description="Polar residues" evidence="1">
    <location>
        <begin position="352"/>
        <end position="362"/>
    </location>
</feature>
<dbReference type="SUPFAM" id="SSF54001">
    <property type="entry name" value="Cysteine proteinases"/>
    <property type="match status" value="1"/>
</dbReference>
<feature type="region of interest" description="Disordered" evidence="1">
    <location>
        <begin position="249"/>
        <end position="268"/>
    </location>
</feature>
<dbReference type="Proteomes" id="UP001497472">
    <property type="component" value="Unassembled WGS sequence"/>
</dbReference>
<dbReference type="EMBL" id="CAVLEF010000009">
    <property type="protein sequence ID" value="CAK1547556.1"/>
    <property type="molecule type" value="Genomic_DNA"/>
</dbReference>
<dbReference type="Gene3D" id="3.40.395.10">
    <property type="entry name" value="Adenoviral Proteinase, Chain A"/>
    <property type="match status" value="1"/>
</dbReference>
<proteinExistence type="predicted"/>
<reference evidence="2 3" key="1">
    <citation type="submission" date="2023-11" db="EMBL/GenBank/DDBJ databases">
        <authorList>
            <person name="Okamura Y."/>
        </authorList>
    </citation>
    <scope>NUCLEOTIDE SEQUENCE [LARGE SCALE GENOMIC DNA]</scope>
</reference>
<gene>
    <name evidence="2" type="ORF">LNINA_LOCUS7023</name>
</gene>
<sequence length="362" mass="41400">MNTLQLQDCLSKINPVLHNNVFAANRLPIHMELPIYLISNLDPDTQPGSHWVAIHVDKSRHGEYFDSFGRAPSGSHRLFLNRNCTMWNYNKRVLQDDWSSVCGEYCLFYIFFKVHGKSLDDYIMFFDEHNREWNDIQVKVGVFENIMKLNSRLDHGLPPPTWRPVVVPRNLQELFDTVPKQQTSVRAADSANMWRATRGWAAGALLLLAALFLLRATDRFFTKNYLKWRRNRSEEWPTPNVLATSHMELPATDADPPSESSSNAQDLYTADLPPPYSECSQKHKYEEPPPPYSACYVEFTNPKDGIPAVHFYNSQRQNIFQDMDAGTSSNDTGQTQNEARSIDAVRVDPNVPGTSKSVTNEC</sequence>
<keyword evidence="3" id="KW-1185">Reference proteome</keyword>
<evidence type="ECO:0000313" key="3">
    <source>
        <dbReference type="Proteomes" id="UP001497472"/>
    </source>
</evidence>
<organism evidence="2 3">
    <name type="scientific">Leptosia nina</name>
    <dbReference type="NCBI Taxonomy" id="320188"/>
    <lineage>
        <taxon>Eukaryota</taxon>
        <taxon>Metazoa</taxon>
        <taxon>Ecdysozoa</taxon>
        <taxon>Arthropoda</taxon>
        <taxon>Hexapoda</taxon>
        <taxon>Insecta</taxon>
        <taxon>Pterygota</taxon>
        <taxon>Neoptera</taxon>
        <taxon>Endopterygota</taxon>
        <taxon>Lepidoptera</taxon>
        <taxon>Glossata</taxon>
        <taxon>Ditrysia</taxon>
        <taxon>Papilionoidea</taxon>
        <taxon>Pieridae</taxon>
        <taxon>Pierinae</taxon>
        <taxon>Leptosia</taxon>
    </lineage>
</organism>
<name>A0AAV1JDG4_9NEOP</name>
<evidence type="ECO:0000313" key="2">
    <source>
        <dbReference type="EMBL" id="CAK1547556.1"/>
    </source>
</evidence>
<feature type="compositionally biased region" description="Polar residues" evidence="1">
    <location>
        <begin position="324"/>
        <end position="339"/>
    </location>
</feature>
<evidence type="ECO:0000256" key="1">
    <source>
        <dbReference type="SAM" id="MobiDB-lite"/>
    </source>
</evidence>
<feature type="region of interest" description="Disordered" evidence="1">
    <location>
        <begin position="324"/>
        <end position="362"/>
    </location>
</feature>